<dbReference type="AlphaFoldDB" id="A0A7J7JZG8"/>
<keyword evidence="3 5" id="KW-1133">Transmembrane helix</keyword>
<dbReference type="Pfam" id="PF00335">
    <property type="entry name" value="Tetraspanin"/>
    <property type="match status" value="1"/>
</dbReference>
<dbReference type="Proteomes" id="UP000593567">
    <property type="component" value="Unassembled WGS sequence"/>
</dbReference>
<dbReference type="PANTHER" id="PTHR19282">
    <property type="entry name" value="TETRASPANIN"/>
    <property type="match status" value="1"/>
</dbReference>
<evidence type="ECO:0000256" key="3">
    <source>
        <dbReference type="ARBA" id="ARBA00022989"/>
    </source>
</evidence>
<accession>A0A7J7JZG8</accession>
<evidence type="ECO:0000256" key="2">
    <source>
        <dbReference type="ARBA" id="ARBA00022692"/>
    </source>
</evidence>
<dbReference type="PANTHER" id="PTHR19282:SF452">
    <property type="entry name" value="LD03691P"/>
    <property type="match status" value="1"/>
</dbReference>
<comment type="caution">
    <text evidence="6">The sequence shown here is derived from an EMBL/GenBank/DDBJ whole genome shotgun (WGS) entry which is preliminary data.</text>
</comment>
<evidence type="ECO:0000313" key="6">
    <source>
        <dbReference type="EMBL" id="KAF6031800.1"/>
    </source>
</evidence>
<feature type="transmembrane region" description="Helical" evidence="5">
    <location>
        <begin position="97"/>
        <end position="121"/>
    </location>
</feature>
<dbReference type="InterPro" id="IPR018499">
    <property type="entry name" value="Tetraspanin/Peripherin"/>
</dbReference>
<evidence type="ECO:0000256" key="5">
    <source>
        <dbReference type="SAM" id="Phobius"/>
    </source>
</evidence>
<proteinExistence type="predicted"/>
<name>A0A7J7JZG8_BUGNE</name>
<dbReference type="OrthoDB" id="5845060at2759"/>
<sequence length="269" mass="29518">MPRKVYSIDHKLSSSHKINKAKMGCGYFTCSRNALMALNILYVMIAVLLIGVAAYAKAISFIDSLAIIGAVIGCGAFLLLLACMGIFGAAKHHQICLFFYMVILFLLFLIQFSLAVALLALNKDTQDTLIEKAWEAENITLSKDVNCCSLHAWKKGDKTCSSSLRCCEGQNANSLCCGGKADVPCPCESCKKKLSPLVEMACKITGGVSLFISITEVRQLCSCKALVILPNFVLLLKLEYFCLHVQSSIAFHFANKMPFNLIYPLTFKI</sequence>
<keyword evidence="4 5" id="KW-0472">Membrane</keyword>
<keyword evidence="2 5" id="KW-0812">Transmembrane</keyword>
<feature type="transmembrane region" description="Helical" evidence="5">
    <location>
        <begin position="65"/>
        <end position="90"/>
    </location>
</feature>
<evidence type="ECO:0000313" key="7">
    <source>
        <dbReference type="Proteomes" id="UP000593567"/>
    </source>
</evidence>
<evidence type="ECO:0000256" key="4">
    <source>
        <dbReference type="ARBA" id="ARBA00023136"/>
    </source>
</evidence>
<reference evidence="6" key="1">
    <citation type="submission" date="2020-06" db="EMBL/GenBank/DDBJ databases">
        <title>Draft genome of Bugula neritina, a colonial animal packing powerful symbionts and potential medicines.</title>
        <authorList>
            <person name="Rayko M."/>
        </authorList>
    </citation>
    <scope>NUCLEOTIDE SEQUENCE [LARGE SCALE GENOMIC DNA]</scope>
    <source>
        <strain evidence="6">Kwan_BN1</strain>
    </source>
</reference>
<organism evidence="6 7">
    <name type="scientific">Bugula neritina</name>
    <name type="common">Brown bryozoan</name>
    <name type="synonym">Sertularia neritina</name>
    <dbReference type="NCBI Taxonomy" id="10212"/>
    <lineage>
        <taxon>Eukaryota</taxon>
        <taxon>Metazoa</taxon>
        <taxon>Spiralia</taxon>
        <taxon>Lophotrochozoa</taxon>
        <taxon>Bryozoa</taxon>
        <taxon>Gymnolaemata</taxon>
        <taxon>Cheilostomatida</taxon>
        <taxon>Flustrina</taxon>
        <taxon>Buguloidea</taxon>
        <taxon>Bugulidae</taxon>
        <taxon>Bugula</taxon>
    </lineage>
</organism>
<comment type="subcellular location">
    <subcellularLocation>
        <location evidence="1">Membrane</location>
        <topology evidence="1">Multi-pass membrane protein</topology>
    </subcellularLocation>
</comment>
<protein>
    <submittedName>
        <fullName evidence="6">TSPAN13</fullName>
    </submittedName>
</protein>
<dbReference type="PRINTS" id="PR00259">
    <property type="entry name" value="TMFOUR"/>
</dbReference>
<evidence type="ECO:0000256" key="1">
    <source>
        <dbReference type="ARBA" id="ARBA00004141"/>
    </source>
</evidence>
<dbReference type="GO" id="GO:0016020">
    <property type="term" value="C:membrane"/>
    <property type="evidence" value="ECO:0007669"/>
    <property type="project" value="UniProtKB-SubCell"/>
</dbReference>
<feature type="transmembrane region" description="Helical" evidence="5">
    <location>
        <begin position="40"/>
        <end position="59"/>
    </location>
</feature>
<dbReference type="EMBL" id="VXIV02001564">
    <property type="protein sequence ID" value="KAF6031800.1"/>
    <property type="molecule type" value="Genomic_DNA"/>
</dbReference>
<gene>
    <name evidence="6" type="ORF">EB796_009904</name>
</gene>
<keyword evidence="7" id="KW-1185">Reference proteome</keyword>